<dbReference type="GO" id="GO:0005737">
    <property type="term" value="C:cytoplasm"/>
    <property type="evidence" value="ECO:0007669"/>
    <property type="project" value="TreeGrafter"/>
</dbReference>
<dbReference type="OrthoDB" id="10262413at2759"/>
<feature type="domain" description="NAD-dependent epimerase/dehydratase" evidence="1">
    <location>
        <begin position="12"/>
        <end position="214"/>
    </location>
</feature>
<dbReference type="InterPro" id="IPR001509">
    <property type="entry name" value="Epimerase_deHydtase"/>
</dbReference>
<sequence>MVAESASSMKTVFLTGGTGYIGGAVGGKLVAAGYKVLGLVRTPEGADLLKARGIEPVLGSLNDNEVLTDAAKRADAVINTAKADDRSAVEVLLSALEHSGKTFIHISGSSVVCDDARGETANPTVHTEDTFFTPLPNKVPRAELDRFVRQSGINRGIRTVVICPAMIYGKGKVPHLAQLHRANGVGFYIGKGANIWSNVYLDDVADLFLLALERAPSASFFYAENGENTLKEVAETVSRSLGFDGKTENWTMDEAIAAHGGWVAVPASNSRVRAVNARRTLQWSPKGPTLAEAIAKGL</sequence>
<keyword evidence="3" id="KW-1185">Reference proteome</keyword>
<dbReference type="Proteomes" id="UP000192578">
    <property type="component" value="Unassembled WGS sequence"/>
</dbReference>
<dbReference type="EMBL" id="MTYJ01000030">
    <property type="protein sequence ID" value="OQV20437.1"/>
    <property type="molecule type" value="Genomic_DNA"/>
</dbReference>
<comment type="caution">
    <text evidence="2">The sequence shown here is derived from an EMBL/GenBank/DDBJ whole genome shotgun (WGS) entry which is preliminary data.</text>
</comment>
<organism evidence="2 3">
    <name type="scientific">Hypsibius exemplaris</name>
    <name type="common">Freshwater tardigrade</name>
    <dbReference type="NCBI Taxonomy" id="2072580"/>
    <lineage>
        <taxon>Eukaryota</taxon>
        <taxon>Metazoa</taxon>
        <taxon>Ecdysozoa</taxon>
        <taxon>Tardigrada</taxon>
        <taxon>Eutardigrada</taxon>
        <taxon>Parachela</taxon>
        <taxon>Hypsibioidea</taxon>
        <taxon>Hypsibiidae</taxon>
        <taxon>Hypsibius</taxon>
    </lineage>
</organism>
<dbReference type="Pfam" id="PF01370">
    <property type="entry name" value="Epimerase"/>
    <property type="match status" value="1"/>
</dbReference>
<dbReference type="PANTHER" id="PTHR48079">
    <property type="entry name" value="PROTEIN YEEZ"/>
    <property type="match status" value="1"/>
</dbReference>
<evidence type="ECO:0000313" key="2">
    <source>
        <dbReference type="EMBL" id="OQV20437.1"/>
    </source>
</evidence>
<protein>
    <recommendedName>
        <fullName evidence="1">NAD-dependent epimerase/dehydratase domain-containing protein</fullName>
    </recommendedName>
</protein>
<dbReference type="GO" id="GO:0004029">
    <property type="term" value="F:aldehyde dehydrogenase (NAD+) activity"/>
    <property type="evidence" value="ECO:0007669"/>
    <property type="project" value="TreeGrafter"/>
</dbReference>
<dbReference type="PANTHER" id="PTHR48079:SF6">
    <property type="entry name" value="NAD(P)-BINDING DOMAIN-CONTAINING PROTEIN-RELATED"/>
    <property type="match status" value="1"/>
</dbReference>
<dbReference type="SUPFAM" id="SSF51735">
    <property type="entry name" value="NAD(P)-binding Rossmann-fold domains"/>
    <property type="match status" value="1"/>
</dbReference>
<accession>A0A1W0WZ09</accession>
<proteinExistence type="predicted"/>
<dbReference type="InterPro" id="IPR036291">
    <property type="entry name" value="NAD(P)-bd_dom_sf"/>
</dbReference>
<dbReference type="InterPro" id="IPR051783">
    <property type="entry name" value="NAD(P)-dependent_oxidoreduct"/>
</dbReference>
<dbReference type="Gene3D" id="3.40.50.720">
    <property type="entry name" value="NAD(P)-binding Rossmann-like Domain"/>
    <property type="match status" value="1"/>
</dbReference>
<evidence type="ECO:0000313" key="3">
    <source>
        <dbReference type="Proteomes" id="UP000192578"/>
    </source>
</evidence>
<dbReference type="AlphaFoldDB" id="A0A1W0WZ09"/>
<reference evidence="3" key="1">
    <citation type="submission" date="2017-01" db="EMBL/GenBank/DDBJ databases">
        <title>Comparative genomics of anhydrobiosis in the tardigrade Hypsibius dujardini.</title>
        <authorList>
            <person name="Yoshida Y."/>
            <person name="Koutsovoulos G."/>
            <person name="Laetsch D."/>
            <person name="Stevens L."/>
            <person name="Kumar S."/>
            <person name="Horikawa D."/>
            <person name="Ishino K."/>
            <person name="Komine S."/>
            <person name="Tomita M."/>
            <person name="Blaxter M."/>
            <person name="Arakawa K."/>
        </authorList>
    </citation>
    <scope>NUCLEOTIDE SEQUENCE [LARGE SCALE GENOMIC DNA]</scope>
    <source>
        <strain evidence="3">Z151</strain>
    </source>
</reference>
<evidence type="ECO:0000259" key="1">
    <source>
        <dbReference type="Pfam" id="PF01370"/>
    </source>
</evidence>
<name>A0A1W0WZ09_HYPEX</name>
<gene>
    <name evidence="2" type="ORF">BV898_05483</name>
</gene>